<evidence type="ECO:0000256" key="8">
    <source>
        <dbReference type="ARBA" id="ARBA00048679"/>
    </source>
</evidence>
<dbReference type="InterPro" id="IPR017441">
    <property type="entry name" value="Protein_kinase_ATP_BS"/>
</dbReference>
<keyword evidence="5 11" id="KW-0418">Kinase</keyword>
<dbReference type="GeneID" id="171659"/>
<dbReference type="PaxDb" id="6239-Y18H1A.10"/>
<evidence type="ECO:0000256" key="3">
    <source>
        <dbReference type="ARBA" id="ARBA00022679"/>
    </source>
</evidence>
<dbReference type="PANTHER" id="PTHR24419:SF18">
    <property type="entry name" value="SERINE_THREONINE-PROTEIN KINASE HASPIN"/>
    <property type="match status" value="1"/>
</dbReference>
<comment type="catalytic activity">
    <reaction evidence="7">
        <text>L-threonyl-[protein] + ATP = O-phospho-L-threonyl-[protein] + ADP + H(+)</text>
        <dbReference type="Rhea" id="RHEA:46608"/>
        <dbReference type="Rhea" id="RHEA-COMP:11060"/>
        <dbReference type="Rhea" id="RHEA-COMP:11605"/>
        <dbReference type="ChEBI" id="CHEBI:15378"/>
        <dbReference type="ChEBI" id="CHEBI:30013"/>
        <dbReference type="ChEBI" id="CHEBI:30616"/>
        <dbReference type="ChEBI" id="CHEBI:61977"/>
        <dbReference type="ChEBI" id="CHEBI:456216"/>
        <dbReference type="EC" id="2.7.11.1"/>
    </reaction>
</comment>
<keyword evidence="4 9" id="KW-0547">Nucleotide-binding</keyword>
<dbReference type="OrthoDB" id="21018at2759"/>
<organism evidence="11 12">
    <name type="scientific">Caenorhabditis elegans</name>
    <dbReference type="NCBI Taxonomy" id="6239"/>
    <lineage>
        <taxon>Eukaryota</taxon>
        <taxon>Metazoa</taxon>
        <taxon>Ecdysozoa</taxon>
        <taxon>Nematoda</taxon>
        <taxon>Chromadorea</taxon>
        <taxon>Rhabditida</taxon>
        <taxon>Rhabditina</taxon>
        <taxon>Rhabditomorpha</taxon>
        <taxon>Rhabditoidea</taxon>
        <taxon>Rhabditidae</taxon>
        <taxon>Peloderinae</taxon>
        <taxon>Caenorhabditis</taxon>
    </lineage>
</organism>
<evidence type="ECO:0000256" key="5">
    <source>
        <dbReference type="ARBA" id="ARBA00022777"/>
    </source>
</evidence>
<keyword evidence="12" id="KW-1185">Reference proteome</keyword>
<dbReference type="RefSeq" id="NP_490768.3">
    <property type="nucleotide sequence ID" value="NM_058367.5"/>
</dbReference>
<dbReference type="eggNOG" id="KOG0042">
    <property type="taxonomic scope" value="Eukaryota"/>
</dbReference>
<dbReference type="UCSC" id="Y18H1A.10">
    <property type="organism name" value="c. elegans"/>
</dbReference>
<evidence type="ECO:0000313" key="13">
    <source>
        <dbReference type="WormBase" id="Y18H1A.10"/>
    </source>
</evidence>
<dbReference type="eggNOG" id="KOG2464">
    <property type="taxonomic scope" value="Eukaryota"/>
</dbReference>
<dbReference type="GO" id="GO:0000278">
    <property type="term" value="P:mitotic cell cycle"/>
    <property type="evidence" value="ECO:0000318"/>
    <property type="project" value="GO_Central"/>
</dbReference>
<dbReference type="Gene3D" id="1.10.510.10">
    <property type="entry name" value="Transferase(Phosphotransferase) domain 1"/>
    <property type="match status" value="1"/>
</dbReference>
<dbReference type="AlphaFoldDB" id="Q9BL96"/>
<name>Q9BL96_CAEEL</name>
<dbReference type="OMA" id="GNWEGRY"/>
<dbReference type="Proteomes" id="UP000001940">
    <property type="component" value="Chromosome I"/>
</dbReference>
<dbReference type="EC" id="2.7.11.1" evidence="1"/>
<evidence type="ECO:0000256" key="2">
    <source>
        <dbReference type="ARBA" id="ARBA00022527"/>
    </source>
</evidence>
<dbReference type="PROSITE" id="PS50011">
    <property type="entry name" value="PROTEIN_KINASE_DOM"/>
    <property type="match status" value="1"/>
</dbReference>
<keyword evidence="3" id="KW-0808">Transferase</keyword>
<reference evidence="11 12" key="1">
    <citation type="journal article" date="1998" name="Science">
        <title>Genome sequence of the nematode C. elegans: a platform for investigating biology.</title>
        <authorList>
            <consortium name="The C. elegans sequencing consortium"/>
            <person name="Sulson J.E."/>
            <person name="Waterston R."/>
        </authorList>
    </citation>
    <scope>NUCLEOTIDE SEQUENCE [LARGE SCALE GENOMIC DNA]</scope>
    <source>
        <strain evidence="11 12">Bristol N2</strain>
    </source>
</reference>
<keyword evidence="6 9" id="KW-0067">ATP-binding</keyword>
<evidence type="ECO:0000256" key="6">
    <source>
        <dbReference type="ARBA" id="ARBA00022840"/>
    </source>
</evidence>
<dbReference type="InterPro" id="IPR000719">
    <property type="entry name" value="Prot_kinase_dom"/>
</dbReference>
<dbReference type="GO" id="GO:0005634">
    <property type="term" value="C:nucleus"/>
    <property type="evidence" value="ECO:0000318"/>
    <property type="project" value="GO_Central"/>
</dbReference>
<dbReference type="PeptideAtlas" id="Q9BL96"/>
<dbReference type="GO" id="GO:0005737">
    <property type="term" value="C:cytoplasm"/>
    <property type="evidence" value="ECO:0000318"/>
    <property type="project" value="GO_Central"/>
</dbReference>
<evidence type="ECO:0000313" key="12">
    <source>
        <dbReference type="Proteomes" id="UP000001940"/>
    </source>
</evidence>
<feature type="binding site" evidence="9">
    <location>
        <position position="132"/>
    </location>
    <ligand>
        <name>ATP</name>
        <dbReference type="ChEBI" id="CHEBI:30616"/>
    </ligand>
</feature>
<dbReference type="FunCoup" id="Q9BL96">
    <property type="interactions" value="76"/>
</dbReference>
<dbReference type="GO" id="GO:0072354">
    <property type="term" value="F:histone H3T3 kinase activity"/>
    <property type="evidence" value="ECO:0000318"/>
    <property type="project" value="GO_Central"/>
</dbReference>
<evidence type="ECO:0000313" key="11">
    <source>
        <dbReference type="EMBL" id="CCD73413.1"/>
    </source>
</evidence>
<dbReference type="PANTHER" id="PTHR24419">
    <property type="entry name" value="INTERLEUKIN-1 RECEPTOR-ASSOCIATED KINASE"/>
    <property type="match status" value="1"/>
</dbReference>
<dbReference type="Bgee" id="WBGene00021214">
    <property type="expression patterns" value="Expressed in pharyngeal muscle cell (C elegans) and 2 other cell types or tissues"/>
</dbReference>
<proteinExistence type="predicted"/>
<evidence type="ECO:0000256" key="4">
    <source>
        <dbReference type="ARBA" id="ARBA00022741"/>
    </source>
</evidence>
<dbReference type="HOGENOM" id="CLU_019002_0_0_1"/>
<sequence>MSWMRFTKTAVVTTTVLALDMTNERRFQRQLKSHFRTVHAFELCMLAELNKRAPSARSAHPDSRNIPIGSITFHNKDPSMAQLLRVVGQKEAKPWGSLPTSALDARKVKKLGEGAYGEVFSTVWNGRPVAIKVLPFENNGCFYGNQSVEIPTTHAVLSEVIVMKELSALRDPNSWNSTPNFIEMISAQIVMGEYPKGLLRAWDAYDKLNESEHLRPDVYSSEHQNFILFVSANGGISLADFVLESEDELFSIIHQLVLSMVAAEAALEFEHRDLNLSNVLIDRNGVEELSYTVHGQKIPLRTHGIKVNIIDFTLSRISKDSTTIYWDLEEDTTIFEGPDAPQFEVYREMRENCRGNWEKFSRRTNLMWIVYIANRLIDTEICPEGLFTDKRRKELKHLFDRLAEFGSCEESLTDAEFYRDFYGKSIEMSHTTSQ</sequence>
<evidence type="ECO:0000259" key="10">
    <source>
        <dbReference type="PROSITE" id="PS50011"/>
    </source>
</evidence>
<dbReference type="SUPFAM" id="SSF56112">
    <property type="entry name" value="Protein kinase-like (PK-like)"/>
    <property type="match status" value="1"/>
</dbReference>
<accession>Q9BL96</accession>
<dbReference type="GO" id="GO:0005524">
    <property type="term" value="F:ATP binding"/>
    <property type="evidence" value="ECO:0007669"/>
    <property type="project" value="UniProtKB-UniRule"/>
</dbReference>
<dbReference type="PhylomeDB" id="Q9BL96"/>
<evidence type="ECO:0000256" key="7">
    <source>
        <dbReference type="ARBA" id="ARBA00047899"/>
    </source>
</evidence>
<dbReference type="AGR" id="WB:WBGene00021214"/>
<dbReference type="GO" id="GO:0035556">
    <property type="term" value="P:intracellular signal transduction"/>
    <property type="evidence" value="ECO:0000318"/>
    <property type="project" value="GO_Central"/>
</dbReference>
<comment type="catalytic activity">
    <reaction evidence="8">
        <text>L-seryl-[protein] + ATP = O-phospho-L-seryl-[protein] + ADP + H(+)</text>
        <dbReference type="Rhea" id="RHEA:17989"/>
        <dbReference type="Rhea" id="RHEA-COMP:9863"/>
        <dbReference type="Rhea" id="RHEA-COMP:11604"/>
        <dbReference type="ChEBI" id="CHEBI:15378"/>
        <dbReference type="ChEBI" id="CHEBI:29999"/>
        <dbReference type="ChEBI" id="CHEBI:30616"/>
        <dbReference type="ChEBI" id="CHEBI:83421"/>
        <dbReference type="ChEBI" id="CHEBI:456216"/>
        <dbReference type="EC" id="2.7.11.1"/>
    </reaction>
</comment>
<dbReference type="SMART" id="SM01331">
    <property type="entry name" value="DUF3635"/>
    <property type="match status" value="1"/>
</dbReference>
<dbReference type="Pfam" id="PF12330">
    <property type="entry name" value="Haspin_kinase"/>
    <property type="match status" value="1"/>
</dbReference>
<dbReference type="Gene3D" id="3.30.200.20">
    <property type="entry name" value="Phosphorylase Kinase, domain 1"/>
    <property type="match status" value="1"/>
</dbReference>
<dbReference type="InterPro" id="IPR011009">
    <property type="entry name" value="Kinase-like_dom_sf"/>
</dbReference>
<evidence type="ECO:0000256" key="9">
    <source>
        <dbReference type="PROSITE-ProRule" id="PRU10141"/>
    </source>
</evidence>
<dbReference type="SMR" id="Q9BL96"/>
<dbReference type="STRING" id="6239.Y18H1A.10.1"/>
<dbReference type="InterPro" id="IPR024604">
    <property type="entry name" value="GSG2_C"/>
</dbReference>
<dbReference type="CTD" id="171659"/>
<keyword evidence="2 11" id="KW-0723">Serine/threonine-protein kinase</keyword>
<evidence type="ECO:0000256" key="1">
    <source>
        <dbReference type="ARBA" id="ARBA00012513"/>
    </source>
</evidence>
<dbReference type="PROSITE" id="PS00107">
    <property type="entry name" value="PROTEIN_KINASE_ATP"/>
    <property type="match status" value="1"/>
</dbReference>
<gene>
    <name evidence="11 13" type="primary">hasp-2</name>
    <name evidence="11" type="ORF">CELE_Y18H1A.10</name>
    <name evidence="13" type="ORF">Y18H1A.10</name>
</gene>
<feature type="domain" description="Protein kinase" evidence="10">
    <location>
        <begin position="105"/>
        <end position="434"/>
    </location>
</feature>
<protein>
    <recommendedName>
        <fullName evidence="1">non-specific serine/threonine protein kinase</fullName>
        <ecNumber evidence="1">2.7.11.1</ecNumber>
    </recommendedName>
</protein>
<dbReference type="EMBL" id="BX284601">
    <property type="protein sequence ID" value="CCD73413.1"/>
    <property type="molecule type" value="Genomic_DNA"/>
</dbReference>
<dbReference type="KEGG" id="cel:CELE_Y18H1A.10"/>
<dbReference type="WormBase" id="Y18H1A.10">
    <property type="protein sequence ID" value="CE43975"/>
    <property type="gene ID" value="WBGene00021214"/>
    <property type="gene designation" value="hasp-2"/>
</dbReference>
<dbReference type="InParanoid" id="Q9BL96"/>